<gene>
    <name evidence="1" type="ORF">A0H81_01718</name>
</gene>
<accession>A0A1C7MMS7</accession>
<organism evidence="1 2">
    <name type="scientific">Grifola frondosa</name>
    <name type="common">Maitake</name>
    <name type="synonym">Polyporus frondosus</name>
    <dbReference type="NCBI Taxonomy" id="5627"/>
    <lineage>
        <taxon>Eukaryota</taxon>
        <taxon>Fungi</taxon>
        <taxon>Dikarya</taxon>
        <taxon>Basidiomycota</taxon>
        <taxon>Agaricomycotina</taxon>
        <taxon>Agaricomycetes</taxon>
        <taxon>Polyporales</taxon>
        <taxon>Grifolaceae</taxon>
        <taxon>Grifola</taxon>
    </lineage>
</organism>
<dbReference type="Proteomes" id="UP000092993">
    <property type="component" value="Unassembled WGS sequence"/>
</dbReference>
<evidence type="ECO:0000313" key="1">
    <source>
        <dbReference type="EMBL" id="OBZ78170.1"/>
    </source>
</evidence>
<dbReference type="AlphaFoldDB" id="A0A1C7MMS7"/>
<dbReference type="EMBL" id="LUGG01000002">
    <property type="protein sequence ID" value="OBZ78170.1"/>
    <property type="molecule type" value="Genomic_DNA"/>
</dbReference>
<reference evidence="1 2" key="1">
    <citation type="submission" date="2016-03" db="EMBL/GenBank/DDBJ databases">
        <title>Whole genome sequencing of Grifola frondosa 9006-11.</title>
        <authorList>
            <person name="Min B."/>
            <person name="Park H."/>
            <person name="Kim J.-G."/>
            <person name="Cho H."/>
            <person name="Oh Y.-L."/>
            <person name="Kong W.-S."/>
            <person name="Choi I.-G."/>
        </authorList>
    </citation>
    <scope>NUCLEOTIDE SEQUENCE [LARGE SCALE GENOMIC DNA]</scope>
    <source>
        <strain evidence="1 2">9006-11</strain>
    </source>
</reference>
<protein>
    <submittedName>
        <fullName evidence="1">Uncharacterized protein</fullName>
    </submittedName>
</protein>
<name>A0A1C7MMS7_GRIFR</name>
<sequence>MRRSASRYLNQLHVPRAVYSRSSGDGMGAPFRAAPDERAACATLHVPAGLLSERGIRARLGMLRRAAGEPRGRGSRRL</sequence>
<proteinExistence type="predicted"/>
<keyword evidence="2" id="KW-1185">Reference proteome</keyword>
<comment type="caution">
    <text evidence="1">The sequence shown here is derived from an EMBL/GenBank/DDBJ whole genome shotgun (WGS) entry which is preliminary data.</text>
</comment>
<evidence type="ECO:0000313" key="2">
    <source>
        <dbReference type="Proteomes" id="UP000092993"/>
    </source>
</evidence>